<gene>
    <name evidence="1" type="ORF">Vadar_026866</name>
</gene>
<comment type="caution">
    <text evidence="1">The sequence shown here is derived from an EMBL/GenBank/DDBJ whole genome shotgun (WGS) entry which is preliminary data.</text>
</comment>
<protein>
    <submittedName>
        <fullName evidence="1">Uncharacterized protein</fullName>
    </submittedName>
</protein>
<sequence length="95" mass="10718">MIYLSTAQVVPSGTSDKYCSSEGLDEMKMELEGSMAVIEEEGRREIEKKKNEEELGGVKTLPFIIANEISERFATEGFHGNMITYLTLELNLPLW</sequence>
<dbReference type="EMBL" id="CM037151">
    <property type="protein sequence ID" value="KAH7844325.1"/>
    <property type="molecule type" value="Genomic_DNA"/>
</dbReference>
<evidence type="ECO:0000313" key="1">
    <source>
        <dbReference type="EMBL" id="KAH7844325.1"/>
    </source>
</evidence>
<organism evidence="1 2">
    <name type="scientific">Vaccinium darrowii</name>
    <dbReference type="NCBI Taxonomy" id="229202"/>
    <lineage>
        <taxon>Eukaryota</taxon>
        <taxon>Viridiplantae</taxon>
        <taxon>Streptophyta</taxon>
        <taxon>Embryophyta</taxon>
        <taxon>Tracheophyta</taxon>
        <taxon>Spermatophyta</taxon>
        <taxon>Magnoliopsida</taxon>
        <taxon>eudicotyledons</taxon>
        <taxon>Gunneridae</taxon>
        <taxon>Pentapetalae</taxon>
        <taxon>asterids</taxon>
        <taxon>Ericales</taxon>
        <taxon>Ericaceae</taxon>
        <taxon>Vaccinioideae</taxon>
        <taxon>Vaccinieae</taxon>
        <taxon>Vaccinium</taxon>
    </lineage>
</organism>
<accession>A0ACB7XV20</accession>
<name>A0ACB7XV20_9ERIC</name>
<keyword evidence="2" id="KW-1185">Reference proteome</keyword>
<evidence type="ECO:0000313" key="2">
    <source>
        <dbReference type="Proteomes" id="UP000828048"/>
    </source>
</evidence>
<reference evidence="1 2" key="1">
    <citation type="journal article" date="2021" name="Hortic Res">
        <title>High-quality reference genome and annotation aids understanding of berry development for evergreen blueberry (Vaccinium darrowii).</title>
        <authorList>
            <person name="Yu J."/>
            <person name="Hulse-Kemp A.M."/>
            <person name="Babiker E."/>
            <person name="Staton M."/>
        </authorList>
    </citation>
    <scope>NUCLEOTIDE SEQUENCE [LARGE SCALE GENOMIC DNA]</scope>
    <source>
        <strain evidence="2">cv. NJ 8807/NJ 8810</strain>
        <tissue evidence="1">Young leaf</tissue>
    </source>
</reference>
<proteinExistence type="predicted"/>
<dbReference type="Proteomes" id="UP000828048">
    <property type="component" value="Chromosome 1"/>
</dbReference>